<proteinExistence type="predicted"/>
<dbReference type="EMBL" id="FNXY01000009">
    <property type="protein sequence ID" value="SEJ55397.1"/>
    <property type="molecule type" value="Genomic_DNA"/>
</dbReference>
<dbReference type="Proteomes" id="UP000199532">
    <property type="component" value="Unassembled WGS sequence"/>
</dbReference>
<gene>
    <name evidence="1" type="ORF">SAMN04487995_5261</name>
</gene>
<dbReference type="AlphaFoldDB" id="A0A1H6ZUX1"/>
<evidence type="ECO:0000313" key="1">
    <source>
        <dbReference type="EMBL" id="SEJ55397.1"/>
    </source>
</evidence>
<name>A0A1H6ZUX1_9BACT</name>
<dbReference type="RefSeq" id="WP_229209783.1">
    <property type="nucleotide sequence ID" value="NZ_FNXY01000009.1"/>
</dbReference>
<keyword evidence="2" id="KW-1185">Reference proteome</keyword>
<organism evidence="1 2">
    <name type="scientific">Dyadobacter koreensis</name>
    <dbReference type="NCBI Taxonomy" id="408657"/>
    <lineage>
        <taxon>Bacteria</taxon>
        <taxon>Pseudomonadati</taxon>
        <taxon>Bacteroidota</taxon>
        <taxon>Cytophagia</taxon>
        <taxon>Cytophagales</taxon>
        <taxon>Spirosomataceae</taxon>
        <taxon>Dyadobacter</taxon>
    </lineage>
</organism>
<sequence length="135" mass="14919">MKTRIVKTKKVINQTISLLLAAMLLMVAGVKSWPSNSDTAQQFSKSAKAITKGISSDAAANTPDDHQATVSALALDAVITPAISFDFSHYFYFAPQPVWQFIESQHIVEVAFRESHFSFSCFSRVFARYIVTNAP</sequence>
<dbReference type="STRING" id="408657.SAMN04487995_5261"/>
<protein>
    <submittedName>
        <fullName evidence="1">Uncharacterized protein</fullName>
    </submittedName>
</protein>
<reference evidence="1 2" key="1">
    <citation type="submission" date="2016-10" db="EMBL/GenBank/DDBJ databases">
        <authorList>
            <person name="de Groot N.N."/>
        </authorList>
    </citation>
    <scope>NUCLEOTIDE SEQUENCE [LARGE SCALE GENOMIC DNA]</scope>
    <source>
        <strain evidence="1 2">DSM 19938</strain>
    </source>
</reference>
<accession>A0A1H6ZUX1</accession>
<evidence type="ECO:0000313" key="2">
    <source>
        <dbReference type="Proteomes" id="UP000199532"/>
    </source>
</evidence>